<dbReference type="GO" id="GO:0051301">
    <property type="term" value="P:cell division"/>
    <property type="evidence" value="ECO:0007669"/>
    <property type="project" value="UniProtKB-KW"/>
</dbReference>
<dbReference type="EMBL" id="PDLO01000010">
    <property type="protein sequence ID" value="PHK97214.1"/>
    <property type="molecule type" value="Genomic_DNA"/>
</dbReference>
<dbReference type="CDD" id="cd07820">
    <property type="entry name" value="SRPBCC_3"/>
    <property type="match status" value="1"/>
</dbReference>
<evidence type="ECO:0000313" key="2">
    <source>
        <dbReference type="Proteomes" id="UP000226437"/>
    </source>
</evidence>
<organism evidence="1 2">
    <name type="scientific">Neolewinella marina</name>
    <dbReference type="NCBI Taxonomy" id="438751"/>
    <lineage>
        <taxon>Bacteria</taxon>
        <taxon>Pseudomonadati</taxon>
        <taxon>Bacteroidota</taxon>
        <taxon>Saprospiria</taxon>
        <taxon>Saprospirales</taxon>
        <taxon>Lewinellaceae</taxon>
        <taxon>Neolewinella</taxon>
    </lineage>
</organism>
<dbReference type="OrthoDB" id="9801773at2"/>
<keyword evidence="2" id="KW-1185">Reference proteome</keyword>
<gene>
    <name evidence="1" type="ORF">CGL56_16670</name>
</gene>
<dbReference type="AlphaFoldDB" id="A0A2G0CB72"/>
<sequence length="152" mass="17880">MTELKLTTTVGASINRVFDLARSIDLHRSSMDSTKEEVVSGNKEGLIELGQRVRWRAKHLGFWRELEVEITQMDPPYSFTDEMIDGDFSYMQHHHEFKSLSQHSTIMIDHFKFASPYGWIGRVFNKLYLNRYMYNLLKDRNAYIKAVAENKI</sequence>
<evidence type="ECO:0000313" key="1">
    <source>
        <dbReference type="EMBL" id="PHK97214.1"/>
    </source>
</evidence>
<dbReference type="Gene3D" id="3.30.530.20">
    <property type="match status" value="1"/>
</dbReference>
<comment type="caution">
    <text evidence="1">The sequence shown here is derived from an EMBL/GenBank/DDBJ whole genome shotgun (WGS) entry which is preliminary data.</text>
</comment>
<dbReference type="SUPFAM" id="SSF55961">
    <property type="entry name" value="Bet v1-like"/>
    <property type="match status" value="1"/>
</dbReference>
<reference evidence="1 2" key="1">
    <citation type="submission" date="2017-10" db="EMBL/GenBank/DDBJ databases">
        <title>The draft genome sequence of Lewinella marina KCTC 32374.</title>
        <authorList>
            <person name="Wang K."/>
        </authorList>
    </citation>
    <scope>NUCLEOTIDE SEQUENCE [LARGE SCALE GENOMIC DNA]</scope>
    <source>
        <strain evidence="1 2">MKG-38</strain>
    </source>
</reference>
<protein>
    <submittedName>
        <fullName evidence="1">Cell division protein</fullName>
    </submittedName>
</protein>
<accession>A0A2G0CB72</accession>
<name>A0A2G0CB72_9BACT</name>
<dbReference type="Proteomes" id="UP000226437">
    <property type="component" value="Unassembled WGS sequence"/>
</dbReference>
<keyword evidence="1" id="KW-0132">Cell division</keyword>
<proteinExistence type="predicted"/>
<dbReference type="InterPro" id="IPR023393">
    <property type="entry name" value="START-like_dom_sf"/>
</dbReference>
<keyword evidence="1" id="KW-0131">Cell cycle</keyword>